<dbReference type="InParanoid" id="A0A136JD20"/>
<keyword evidence="3 4" id="KW-0687">Ribonucleoprotein</keyword>
<evidence type="ECO:0000256" key="3">
    <source>
        <dbReference type="ARBA" id="ARBA00023274"/>
    </source>
</evidence>
<feature type="compositionally biased region" description="Basic and acidic residues" evidence="5">
    <location>
        <begin position="113"/>
        <end position="122"/>
    </location>
</feature>
<accession>A0A136JD20</accession>
<comment type="similarity">
    <text evidence="1 4">Belongs to the universal ribosomal protein uL22 family.</text>
</comment>
<dbReference type="EMBL" id="KQ964246">
    <property type="protein sequence ID" value="KXJ95050.1"/>
    <property type="molecule type" value="Genomic_DNA"/>
</dbReference>
<dbReference type="Proteomes" id="UP000070501">
    <property type="component" value="Unassembled WGS sequence"/>
</dbReference>
<evidence type="ECO:0000256" key="4">
    <source>
        <dbReference type="RuleBase" id="RU004005"/>
    </source>
</evidence>
<feature type="compositionally biased region" description="Low complexity" evidence="5">
    <location>
        <begin position="98"/>
        <end position="107"/>
    </location>
</feature>
<keyword evidence="2 4" id="KW-0689">Ribosomal protein</keyword>
<sequence>MNLQLPVRRLAGAARTTHILPTTQQQRRTIWTPWGKSKPSAEQGAGAAISPLDKAIMDKQKEAKAVRRLRDTQQGQSIFDDETTADPSSKGRELSETSAAGSGSAAGIPEASTLREHMLRATDPDPRWRIRYQKRKVMQSLRSGREPTREELIRQRERQVVSQSTPLPTSTKKLVMLSRQIVGKTVDEAITQMKFSKKKAAREVRYELERARDLAVVERGMGLGAHNGEVLDKPRKIRTKEGRIIEVADPTSMYVDESWVGKGPYRGVRIQYHARSRMSAMWKPTTRLSVVLKEEKTRIRQHDERVEKQAKAKPWVHLPNRPVTAQRPYYTW</sequence>
<evidence type="ECO:0000313" key="7">
    <source>
        <dbReference type="Proteomes" id="UP000070501"/>
    </source>
</evidence>
<feature type="region of interest" description="Disordered" evidence="5">
    <location>
        <begin position="67"/>
        <end position="122"/>
    </location>
</feature>
<dbReference type="FunFam" id="3.90.470.10:FF:000017">
    <property type="entry name" value="54S ribosomal protein L22, mitochondrial"/>
    <property type="match status" value="1"/>
</dbReference>
<dbReference type="OrthoDB" id="416470at2759"/>
<dbReference type="PANTHER" id="PTHR13501">
    <property type="entry name" value="CHLOROPLAST 50S RIBOSOMAL PROTEIN L22-RELATED"/>
    <property type="match status" value="1"/>
</dbReference>
<organism evidence="6 7">
    <name type="scientific">Microdochium bolleyi</name>
    <dbReference type="NCBI Taxonomy" id="196109"/>
    <lineage>
        <taxon>Eukaryota</taxon>
        <taxon>Fungi</taxon>
        <taxon>Dikarya</taxon>
        <taxon>Ascomycota</taxon>
        <taxon>Pezizomycotina</taxon>
        <taxon>Sordariomycetes</taxon>
        <taxon>Xylariomycetidae</taxon>
        <taxon>Xylariales</taxon>
        <taxon>Microdochiaceae</taxon>
        <taxon>Microdochium</taxon>
    </lineage>
</organism>
<dbReference type="Pfam" id="PF00237">
    <property type="entry name" value="Ribosomal_L22"/>
    <property type="match status" value="1"/>
</dbReference>
<evidence type="ECO:0000313" key="6">
    <source>
        <dbReference type="EMBL" id="KXJ95050.1"/>
    </source>
</evidence>
<dbReference type="STRING" id="196109.A0A136JD20"/>
<dbReference type="GO" id="GO:0006412">
    <property type="term" value="P:translation"/>
    <property type="evidence" value="ECO:0007669"/>
    <property type="project" value="InterPro"/>
</dbReference>
<name>A0A136JD20_9PEZI</name>
<dbReference type="InterPro" id="IPR001063">
    <property type="entry name" value="Ribosomal_uL22"/>
</dbReference>
<evidence type="ECO:0000256" key="1">
    <source>
        <dbReference type="ARBA" id="ARBA00009451"/>
    </source>
</evidence>
<reference evidence="7" key="1">
    <citation type="submission" date="2016-02" db="EMBL/GenBank/DDBJ databases">
        <title>Draft genome sequence of Microdochium bolleyi, a fungal endophyte of beachgrass.</title>
        <authorList>
            <consortium name="DOE Joint Genome Institute"/>
            <person name="David A.S."/>
            <person name="May G."/>
            <person name="Haridas S."/>
            <person name="Lim J."/>
            <person name="Wang M."/>
            <person name="Labutti K."/>
            <person name="Lipzen A."/>
            <person name="Barry K."/>
            <person name="Grigoriev I.V."/>
        </authorList>
    </citation>
    <scope>NUCLEOTIDE SEQUENCE [LARGE SCALE GENOMIC DNA]</scope>
    <source>
        <strain evidence="7">J235TASD1</strain>
    </source>
</reference>
<evidence type="ECO:0000256" key="2">
    <source>
        <dbReference type="ARBA" id="ARBA00022980"/>
    </source>
</evidence>
<dbReference type="InterPro" id="IPR047867">
    <property type="entry name" value="Ribosomal_uL22_bac/org-type"/>
</dbReference>
<evidence type="ECO:0000256" key="5">
    <source>
        <dbReference type="SAM" id="MobiDB-lite"/>
    </source>
</evidence>
<proteinExistence type="inferred from homology"/>
<dbReference type="SUPFAM" id="SSF54843">
    <property type="entry name" value="Ribosomal protein L22"/>
    <property type="match status" value="1"/>
</dbReference>
<dbReference type="Gene3D" id="3.90.470.10">
    <property type="entry name" value="Ribosomal protein L22/L17"/>
    <property type="match status" value="1"/>
</dbReference>
<dbReference type="PANTHER" id="PTHR13501:SF10">
    <property type="entry name" value="LARGE RIBOSOMAL SUBUNIT PROTEIN UL22M"/>
    <property type="match status" value="1"/>
</dbReference>
<dbReference type="AlphaFoldDB" id="A0A136JD20"/>
<dbReference type="GO" id="GO:0003735">
    <property type="term" value="F:structural constituent of ribosome"/>
    <property type="evidence" value="ECO:0007669"/>
    <property type="project" value="InterPro"/>
</dbReference>
<dbReference type="FunCoup" id="A0A136JD20">
    <property type="interactions" value="245"/>
</dbReference>
<dbReference type="GO" id="GO:0015934">
    <property type="term" value="C:large ribosomal subunit"/>
    <property type="evidence" value="ECO:0007669"/>
    <property type="project" value="InterPro"/>
</dbReference>
<dbReference type="InterPro" id="IPR036394">
    <property type="entry name" value="Ribosomal_uL22_sf"/>
</dbReference>
<protein>
    <submittedName>
        <fullName evidence="6">Ribosomal protein L22/L17</fullName>
    </submittedName>
</protein>
<keyword evidence="7" id="KW-1185">Reference proteome</keyword>
<gene>
    <name evidence="6" type="ORF">Micbo1qcDRAFT_230393</name>
</gene>